<evidence type="ECO:0000256" key="1">
    <source>
        <dbReference type="SAM" id="Phobius"/>
    </source>
</evidence>
<dbReference type="EMBL" id="JABWSX010000001">
    <property type="protein sequence ID" value="NVL07461.1"/>
    <property type="molecule type" value="Genomic_DNA"/>
</dbReference>
<gene>
    <name evidence="3" type="ORF">HU230_17305</name>
    <name evidence="2" type="ORF">J4P68_00130</name>
</gene>
<keyword evidence="1" id="KW-0812">Transmembrane</keyword>
<reference evidence="2" key="2">
    <citation type="journal article" date="2021" name="Int. J. Syst. Evol. Microbiol.">
        <title>Bradyrhizobium septentrionale sp. nov. (sv. septentrionale) and Bradyrhizobium quebecense sp. nov. (sv. septentrionale) associated with legumes native to Canada possess rearranged symbiosis genes and numerous insertion sequences.</title>
        <authorList>
            <person name="Bromfield E.S.P."/>
            <person name="Cloutier S."/>
        </authorList>
    </citation>
    <scope>NUCLEOTIDE SEQUENCE</scope>
    <source>
        <strain evidence="2">12S5</strain>
    </source>
</reference>
<keyword evidence="1" id="KW-0472">Membrane</keyword>
<evidence type="ECO:0000313" key="3">
    <source>
        <dbReference type="EMBL" id="NVL07461.1"/>
    </source>
</evidence>
<dbReference type="Proteomes" id="UP000692816">
    <property type="component" value="Unassembled WGS sequence"/>
</dbReference>
<reference evidence="3" key="1">
    <citation type="submission" date="2020-06" db="EMBL/GenBank/DDBJ databases">
        <title>Whole Genome Sequence of Bradyrhizobium sp. Strain 66S1MB.</title>
        <authorList>
            <person name="Bromfield E."/>
            <person name="Cloutier S."/>
        </authorList>
    </citation>
    <scope>NUCLEOTIDE SEQUENCE</scope>
    <source>
        <strain evidence="3">66S1MB</strain>
    </source>
</reference>
<keyword evidence="1" id="KW-1133">Transmembrane helix</keyword>
<dbReference type="RefSeq" id="WP_176531128.1">
    <property type="nucleotide sequence ID" value="NZ_CP088022.1"/>
</dbReference>
<protein>
    <submittedName>
        <fullName evidence="3">Uncharacterized protein</fullName>
    </submittedName>
</protein>
<accession>A0A939RJJ8</accession>
<evidence type="ECO:0000313" key="2">
    <source>
        <dbReference type="EMBL" id="MBO1427842.1"/>
    </source>
</evidence>
<feature type="transmembrane region" description="Helical" evidence="1">
    <location>
        <begin position="6"/>
        <end position="24"/>
    </location>
</feature>
<proteinExistence type="predicted"/>
<comment type="caution">
    <text evidence="3">The sequence shown here is derived from an EMBL/GenBank/DDBJ whole genome shotgun (WGS) entry which is preliminary data.</text>
</comment>
<sequence length="69" mass="7726">MTQLEIAAIAVGAFALFMFGYSLGWMQRGRLGRRDDARDTAWLPGERLERIAGDAAGEDHLEARFRRAS</sequence>
<keyword evidence="4" id="KW-1185">Reference proteome</keyword>
<organism evidence="3">
    <name type="scientific">Bradyrhizobium quebecense</name>
    <dbReference type="NCBI Taxonomy" id="2748629"/>
    <lineage>
        <taxon>Bacteria</taxon>
        <taxon>Pseudomonadati</taxon>
        <taxon>Pseudomonadota</taxon>
        <taxon>Alphaproteobacteria</taxon>
        <taxon>Hyphomicrobiales</taxon>
        <taxon>Nitrobacteraceae</taxon>
        <taxon>Bradyrhizobium</taxon>
    </lineage>
</organism>
<name>A0A939RJJ8_9BRAD</name>
<evidence type="ECO:0000313" key="4">
    <source>
        <dbReference type="Proteomes" id="UP000692816"/>
    </source>
</evidence>
<dbReference type="AlphaFoldDB" id="A0A939RJJ8"/>
<dbReference type="EMBL" id="JAGEPA010000001">
    <property type="protein sequence ID" value="MBO1427842.1"/>
    <property type="molecule type" value="Genomic_DNA"/>
</dbReference>